<dbReference type="AlphaFoldDB" id="A0AAN8CGE2"/>
<name>A0AAN8CGE2_CHAGU</name>
<evidence type="ECO:0000256" key="1">
    <source>
        <dbReference type="SAM" id="MobiDB-lite"/>
    </source>
</evidence>
<dbReference type="EMBL" id="JAURVH010001531">
    <property type="protein sequence ID" value="KAK5903062.1"/>
    <property type="molecule type" value="Genomic_DNA"/>
</dbReference>
<sequence>MNAQKSPSSGAGGPPGGVHPGDHGLHCTYGGPSGTCPVGLRQPSALSCSYMSSDDVSRNTGVHPTLQYYTSLRTHRNVNHVRTPSLLSTHSTCFWIRASRG</sequence>
<protein>
    <submittedName>
        <fullName evidence="2">Uncharacterized protein</fullName>
    </submittedName>
</protein>
<reference evidence="2 3" key="1">
    <citation type="journal article" date="2023" name="Mol. Biol. Evol.">
        <title>Genomics of Secondarily Temperate Adaptation in the Only Non-Antarctic Icefish.</title>
        <authorList>
            <person name="Rivera-Colon A.G."/>
            <person name="Rayamajhi N."/>
            <person name="Minhas B.F."/>
            <person name="Madrigal G."/>
            <person name="Bilyk K.T."/>
            <person name="Yoon V."/>
            <person name="Hune M."/>
            <person name="Gregory S."/>
            <person name="Cheng C.H.C."/>
            <person name="Catchen J.M."/>
        </authorList>
    </citation>
    <scope>NUCLEOTIDE SEQUENCE [LARGE SCALE GENOMIC DNA]</scope>
    <source>
        <tissue evidence="2">White muscle</tissue>
    </source>
</reference>
<comment type="caution">
    <text evidence="2">The sequence shown here is derived from an EMBL/GenBank/DDBJ whole genome shotgun (WGS) entry which is preliminary data.</text>
</comment>
<organism evidence="2 3">
    <name type="scientific">Champsocephalus gunnari</name>
    <name type="common">Mackerel icefish</name>
    <dbReference type="NCBI Taxonomy" id="52237"/>
    <lineage>
        <taxon>Eukaryota</taxon>
        <taxon>Metazoa</taxon>
        <taxon>Chordata</taxon>
        <taxon>Craniata</taxon>
        <taxon>Vertebrata</taxon>
        <taxon>Euteleostomi</taxon>
        <taxon>Actinopterygii</taxon>
        <taxon>Neopterygii</taxon>
        <taxon>Teleostei</taxon>
        <taxon>Neoteleostei</taxon>
        <taxon>Acanthomorphata</taxon>
        <taxon>Eupercaria</taxon>
        <taxon>Perciformes</taxon>
        <taxon>Notothenioidei</taxon>
        <taxon>Channichthyidae</taxon>
        <taxon>Champsocephalus</taxon>
    </lineage>
</organism>
<feature type="compositionally biased region" description="Gly residues" evidence="1">
    <location>
        <begin position="10"/>
        <end position="19"/>
    </location>
</feature>
<keyword evidence="3" id="KW-1185">Reference proteome</keyword>
<evidence type="ECO:0000313" key="2">
    <source>
        <dbReference type="EMBL" id="KAK5903062.1"/>
    </source>
</evidence>
<accession>A0AAN8CGE2</accession>
<evidence type="ECO:0000313" key="3">
    <source>
        <dbReference type="Proteomes" id="UP001331515"/>
    </source>
</evidence>
<dbReference type="Proteomes" id="UP001331515">
    <property type="component" value="Unassembled WGS sequence"/>
</dbReference>
<feature type="region of interest" description="Disordered" evidence="1">
    <location>
        <begin position="1"/>
        <end position="25"/>
    </location>
</feature>
<proteinExistence type="predicted"/>
<gene>
    <name evidence="2" type="ORF">CgunFtcFv8_006874</name>
</gene>